<dbReference type="HOGENOM" id="CLU_896843_0_0_11"/>
<dbReference type="Gene3D" id="3.40.80.10">
    <property type="entry name" value="Peptidoglycan recognition protein-like"/>
    <property type="match status" value="1"/>
</dbReference>
<dbReference type="SUPFAM" id="SSF55846">
    <property type="entry name" value="N-acetylmuramoyl-L-alanine amidase-like"/>
    <property type="match status" value="1"/>
</dbReference>
<dbReference type="eggNOG" id="COG3023">
    <property type="taxonomic scope" value="Bacteria"/>
</dbReference>
<evidence type="ECO:0000259" key="1">
    <source>
        <dbReference type="SMART" id="SM00644"/>
    </source>
</evidence>
<name>E2SDW4_9ACTN</name>
<gene>
    <name evidence="2" type="ORF">HMPREF0063_11900</name>
</gene>
<keyword evidence="3" id="KW-1185">Reference proteome</keyword>
<dbReference type="AlphaFoldDB" id="E2SDW4"/>
<evidence type="ECO:0000313" key="3">
    <source>
        <dbReference type="Proteomes" id="UP000003111"/>
    </source>
</evidence>
<dbReference type="OrthoDB" id="514320at2"/>
<dbReference type="GO" id="GO:0008745">
    <property type="term" value="F:N-acetylmuramoyl-L-alanine amidase activity"/>
    <property type="evidence" value="ECO:0007669"/>
    <property type="project" value="InterPro"/>
</dbReference>
<organism evidence="2 3">
    <name type="scientific">Aeromicrobium marinum DSM 15272</name>
    <dbReference type="NCBI Taxonomy" id="585531"/>
    <lineage>
        <taxon>Bacteria</taxon>
        <taxon>Bacillati</taxon>
        <taxon>Actinomycetota</taxon>
        <taxon>Actinomycetes</taxon>
        <taxon>Propionibacteriales</taxon>
        <taxon>Nocardioidaceae</taxon>
        <taxon>Aeromicrobium</taxon>
    </lineage>
</organism>
<dbReference type="Proteomes" id="UP000003111">
    <property type="component" value="Unassembled WGS sequence"/>
</dbReference>
<feature type="domain" description="N-acetylmuramoyl-L-alanine amidase" evidence="1">
    <location>
        <begin position="25"/>
        <end position="164"/>
    </location>
</feature>
<dbReference type="STRING" id="585531.HMPREF0063_11900"/>
<proteinExistence type="predicted"/>
<dbReference type="EMBL" id="ACLF03000006">
    <property type="protein sequence ID" value="EFQ82691.1"/>
    <property type="molecule type" value="Genomic_DNA"/>
</dbReference>
<dbReference type="InterPro" id="IPR002502">
    <property type="entry name" value="Amidase_domain"/>
</dbReference>
<reference evidence="2" key="1">
    <citation type="submission" date="2010-08" db="EMBL/GenBank/DDBJ databases">
        <authorList>
            <person name="Muzny D."/>
            <person name="Qin X."/>
            <person name="Buhay C."/>
            <person name="Dugan-Rocha S."/>
            <person name="Ding Y."/>
            <person name="Chen G."/>
            <person name="Hawes A."/>
            <person name="Holder M."/>
            <person name="Jhangiani S."/>
            <person name="Johnson A."/>
            <person name="Khan Z."/>
            <person name="Li Z."/>
            <person name="Liu W."/>
            <person name="Liu X."/>
            <person name="Perez L."/>
            <person name="Shen H."/>
            <person name="Wang Q."/>
            <person name="Watt J."/>
            <person name="Xi L."/>
            <person name="Xin Y."/>
            <person name="Zhou J."/>
            <person name="Deng J."/>
            <person name="Jiang H."/>
            <person name="Liu Y."/>
            <person name="Qu J."/>
            <person name="Song X.-Z."/>
            <person name="Zhang L."/>
            <person name="Villasana D."/>
            <person name="Johnson A."/>
            <person name="Liu J."/>
            <person name="Liyanage D."/>
            <person name="Lorensuhewa L."/>
            <person name="Robinson T."/>
            <person name="Song A."/>
            <person name="Song B.-B."/>
            <person name="Dinh H."/>
            <person name="Thornton R."/>
            <person name="Coyle M."/>
            <person name="Francisco L."/>
            <person name="Jackson L."/>
            <person name="Javaid M."/>
            <person name="Korchina V."/>
            <person name="Kovar C."/>
            <person name="Mata R."/>
            <person name="Mathew T."/>
            <person name="Ngo R."/>
            <person name="Nguyen L."/>
            <person name="Nguyen N."/>
            <person name="Okwuonu G."/>
            <person name="Ongeri F."/>
            <person name="Pham C."/>
            <person name="Simmons D."/>
            <person name="Wilczek-Boney K."/>
            <person name="Hale W."/>
            <person name="Jakkamsetti A."/>
            <person name="Pham P."/>
            <person name="Ruth R."/>
            <person name="San Lucas F."/>
            <person name="Warren J."/>
            <person name="Zhang J."/>
            <person name="Zhao Z."/>
            <person name="Zhou C."/>
            <person name="Zhu D."/>
            <person name="Lee S."/>
            <person name="Bess C."/>
            <person name="Blankenburg K."/>
            <person name="Forbes L."/>
            <person name="Fu Q."/>
            <person name="Gubbala S."/>
            <person name="Hirani K."/>
            <person name="Jayaseelan J.C."/>
            <person name="Lara F."/>
            <person name="Munidasa M."/>
            <person name="Palculict T."/>
            <person name="Patil S."/>
            <person name="Pu L.-L."/>
            <person name="Saada N."/>
            <person name="Tang L."/>
            <person name="Weissenberger G."/>
            <person name="Zhu Y."/>
            <person name="Hemphill L."/>
            <person name="Shang Y."/>
            <person name="Youmans B."/>
            <person name="Ayvaz T."/>
            <person name="Ross M."/>
            <person name="Santibanez J."/>
            <person name="Aqrawi P."/>
            <person name="Gross S."/>
            <person name="Joshi V."/>
            <person name="Fowler G."/>
            <person name="Nazareth L."/>
            <person name="Reid J."/>
            <person name="Worley K."/>
            <person name="Petrosino J."/>
            <person name="Highlander S."/>
            <person name="Gibbs R."/>
        </authorList>
    </citation>
    <scope>NUCLEOTIDE SEQUENCE [LARGE SCALE GENOMIC DNA]</scope>
    <source>
        <strain evidence="2">DSM 15272</strain>
    </source>
</reference>
<sequence length="280" mass="30143">MLTDLAAACRKSGLRVVESPGWKTRGRPASTGQFTPMGVLNHHTATGRGTSDQATTSLLINGHKDLPGPLSQLGFSRDRTVHVIAAGRCNHAGPSRAFAGVPGGDGNRWWLGIEVFNSGYEGWPDDVMDGLHALNAALLDHYGWPRSRVAAHGEISTSGKWDPGVNGRLIDMNAFRAAVAGVTQGDDDMQNTEEQYEIFRHFLARALRYDVRPLGAGADWKLGPTLWERLAQLEGNLGDQITGIEGADVEEIAQQVVESLDDDLAEKVLALLSDRIGGKA</sequence>
<dbReference type="SMART" id="SM00644">
    <property type="entry name" value="Ami_2"/>
    <property type="match status" value="1"/>
</dbReference>
<dbReference type="GO" id="GO:0009253">
    <property type="term" value="P:peptidoglycan catabolic process"/>
    <property type="evidence" value="ECO:0007669"/>
    <property type="project" value="InterPro"/>
</dbReference>
<dbReference type="RefSeq" id="WP_007076992.1">
    <property type="nucleotide sequence ID" value="NZ_CM001024.1"/>
</dbReference>
<evidence type="ECO:0000313" key="2">
    <source>
        <dbReference type="EMBL" id="EFQ82691.1"/>
    </source>
</evidence>
<comment type="caution">
    <text evidence="2">The sequence shown here is derived from an EMBL/GenBank/DDBJ whole genome shotgun (WGS) entry which is preliminary data.</text>
</comment>
<dbReference type="Pfam" id="PF01510">
    <property type="entry name" value="Amidase_2"/>
    <property type="match status" value="1"/>
</dbReference>
<accession>E2SDW4</accession>
<protein>
    <recommendedName>
        <fullName evidence="1">N-acetylmuramoyl-L-alanine amidase domain-containing protein</fullName>
    </recommendedName>
</protein>
<dbReference type="InterPro" id="IPR036505">
    <property type="entry name" value="Amidase/PGRP_sf"/>
</dbReference>